<accession>A0A1H8ML15</accession>
<reference evidence="2 3" key="1">
    <citation type="submission" date="2016-10" db="EMBL/GenBank/DDBJ databases">
        <authorList>
            <person name="de Groot N.N."/>
        </authorList>
    </citation>
    <scope>NUCLEOTIDE SEQUENCE [LARGE SCALE GENOMIC DNA]</scope>
    <source>
        <strain evidence="2 3">Nl18</strain>
    </source>
</reference>
<dbReference type="RefSeq" id="WP_074748416.1">
    <property type="nucleotide sequence ID" value="NZ_FOCT01000013.1"/>
</dbReference>
<evidence type="ECO:0000313" key="2">
    <source>
        <dbReference type="EMBL" id="SEO18075.1"/>
    </source>
</evidence>
<organism evidence="2 3">
    <name type="scientific">Nitrosospira multiformis</name>
    <dbReference type="NCBI Taxonomy" id="1231"/>
    <lineage>
        <taxon>Bacteria</taxon>
        <taxon>Pseudomonadati</taxon>
        <taxon>Pseudomonadota</taxon>
        <taxon>Betaproteobacteria</taxon>
        <taxon>Nitrosomonadales</taxon>
        <taxon>Nitrosomonadaceae</taxon>
        <taxon>Nitrosospira</taxon>
    </lineage>
</organism>
<sequence>MNKEGTLALYKKGREAWNVWAKEMLGRQDKLMETEEWLPGKGAQNAATQSWFTAARSDFSGQNFEDEADFSNFEFPGEVDFTEVKFAKQALFREAKFNGDAEFRNTTFSSDADFWNATFSGEARFENATFSDYAKFMRAKFSKAGFAEAVFNGDTLFENAKFSSDAVFEAATFSGYIVFENAKFDGAGEFLNATFSGDANFKRAKFGGYARFGNAAFSGNAGFEEAKFSDNVWFDEATFSKPAKFEKVMFYSNAGFYKTKFSDNVGFDEAMFCGNAGFYQVIFESIADFSGTTFRKEANFVAIKGQSFFTLKNVRFLSVPDFEQANFAEAPRLDHLSVQALGNEPDIAARWRALRRLATQGHDYQRELNFLADEIKSLRGVEDKKWPCPTNLFKGKKIWPGAGRYWAGLFYQRLSDFGRSAFRPLLWWMSATAVFWLYYLSAHLEFSGWDSIEILSTIPPLTCVSETSSSPLMAALYLSVNNGLVISGLSRSEKLMQSYVCLYGKNELGPIMPDVVVFAGITQTIFSAVLIFLFLLALRNYFRIK</sequence>
<dbReference type="Pfam" id="PF13576">
    <property type="entry name" value="Pentapeptide_3"/>
    <property type="match status" value="2"/>
</dbReference>
<dbReference type="Proteomes" id="UP000183898">
    <property type="component" value="Unassembled WGS sequence"/>
</dbReference>
<dbReference type="AlphaFoldDB" id="A0A1H8ML15"/>
<dbReference type="Gene3D" id="2.160.20.80">
    <property type="entry name" value="E3 ubiquitin-protein ligase SopA"/>
    <property type="match status" value="2"/>
</dbReference>
<name>A0A1H8ML15_9PROT</name>
<keyword evidence="1" id="KW-0812">Transmembrane</keyword>
<keyword evidence="1" id="KW-0472">Membrane</keyword>
<dbReference type="EMBL" id="FOCT01000013">
    <property type="protein sequence ID" value="SEO18075.1"/>
    <property type="molecule type" value="Genomic_DNA"/>
</dbReference>
<protein>
    <submittedName>
        <fullName evidence="2">Uncharacterized protein YjbI, contains pentapeptide repeats</fullName>
    </submittedName>
</protein>
<evidence type="ECO:0000256" key="1">
    <source>
        <dbReference type="SAM" id="Phobius"/>
    </source>
</evidence>
<keyword evidence="1" id="KW-1133">Transmembrane helix</keyword>
<dbReference type="InterPro" id="IPR001646">
    <property type="entry name" value="5peptide_repeat"/>
</dbReference>
<proteinExistence type="predicted"/>
<gene>
    <name evidence="2" type="ORF">SAMN05216404_11323</name>
</gene>
<evidence type="ECO:0000313" key="3">
    <source>
        <dbReference type="Proteomes" id="UP000183898"/>
    </source>
</evidence>
<feature type="transmembrane region" description="Helical" evidence="1">
    <location>
        <begin position="515"/>
        <end position="538"/>
    </location>
</feature>